<keyword evidence="4 6" id="KW-1133">Transmembrane helix</keyword>
<keyword evidence="5 6" id="KW-0472">Membrane</keyword>
<feature type="transmembrane region" description="Helical" evidence="6">
    <location>
        <begin position="99"/>
        <end position="116"/>
    </location>
</feature>
<feature type="transmembrane region" description="Helical" evidence="6">
    <location>
        <begin position="122"/>
        <end position="140"/>
    </location>
</feature>
<evidence type="ECO:0000256" key="4">
    <source>
        <dbReference type="ARBA" id="ARBA00022989"/>
    </source>
</evidence>
<feature type="transmembrane region" description="Helical" evidence="6">
    <location>
        <begin position="310"/>
        <end position="327"/>
    </location>
</feature>
<dbReference type="Pfam" id="PF01940">
    <property type="entry name" value="DUF92"/>
    <property type="match status" value="1"/>
</dbReference>
<comment type="similarity">
    <text evidence="2">Belongs to the TMEM19 family.</text>
</comment>
<feature type="transmembrane region" description="Helical" evidence="6">
    <location>
        <begin position="161"/>
        <end position="179"/>
    </location>
</feature>
<feature type="transmembrane region" description="Helical" evidence="6">
    <location>
        <begin position="463"/>
        <end position="483"/>
    </location>
</feature>
<feature type="transmembrane region" description="Helical" evidence="6">
    <location>
        <begin position="12"/>
        <end position="31"/>
    </location>
</feature>
<sequence>MTATVGHDLAVAGGGILAIAAVLIVVGRALVRRGAGPLVTRKIPHALCGLFAALAAFQLSHQAVVAGVLAVATVALAVIVERGLIPVPGVFDGTRSRDYGLVGFAAGALVAVLAFWPDRVAIAAGVVVLGLADAGAALIGDRFGRHRVEAGGGVRTLEGSVAFVAIAFAVSLVFCLAGLELNSFMAIAVSVFVAVTTAAVELLVWPAADNLLITPWVALLLHVARELSTDDALRWLAAAVFGCAIVPFMLRMRWLDLPGALCGGLIAGVAVGLGGWAWIIPAAAFFSLTSLLTAYRRAARSAGMRTMSQVAVNAGLPVLVPVIGFAFTRDPAWYAVSIGGIAAGIADSWASEIGRFSRREPLSLRTFGRVPKGSSGAVSPLGSAATVLGALAVGAFGALFGGWAMLPVGLAAGVVGSLVDTAIGASVQARFVCTVCQATVEDRLHCGAPTQPSSGLSWVGNDVVNAFANATGIFTGFAVFVLVGG</sequence>
<feature type="transmembrane region" description="Helical" evidence="6">
    <location>
        <begin position="233"/>
        <end position="250"/>
    </location>
</feature>
<evidence type="ECO:0000313" key="8">
    <source>
        <dbReference type="Proteomes" id="UP000093985"/>
    </source>
</evidence>
<proteinExistence type="inferred from homology"/>
<name>A0A1A2EQU2_MYCSD</name>
<dbReference type="PANTHER" id="PTHR13353:SF5">
    <property type="entry name" value="TRANSMEMBRANE PROTEIN 19"/>
    <property type="match status" value="1"/>
</dbReference>
<dbReference type="OrthoDB" id="9808500at2"/>
<evidence type="ECO:0000256" key="1">
    <source>
        <dbReference type="ARBA" id="ARBA00004141"/>
    </source>
</evidence>
<comment type="caution">
    <text evidence="7">The sequence shown here is derived from an EMBL/GenBank/DDBJ whole genome shotgun (WGS) entry which is preliminary data.</text>
</comment>
<dbReference type="AlphaFoldDB" id="A0A1A2EQU2"/>
<dbReference type="EMBL" id="LZIN01000042">
    <property type="protein sequence ID" value="OBG06869.1"/>
    <property type="molecule type" value="Genomic_DNA"/>
</dbReference>
<evidence type="ECO:0000256" key="2">
    <source>
        <dbReference type="ARBA" id="ARBA00009012"/>
    </source>
</evidence>
<feature type="transmembrane region" description="Helical" evidence="6">
    <location>
        <begin position="377"/>
        <end position="400"/>
    </location>
</feature>
<dbReference type="InterPro" id="IPR002794">
    <property type="entry name" value="DUF92_TMEM19"/>
</dbReference>
<evidence type="ECO:0000313" key="7">
    <source>
        <dbReference type="EMBL" id="OBG06869.1"/>
    </source>
</evidence>
<organism evidence="7 8">
    <name type="scientific">Mycolicibacter sinensis (strain JDM601)</name>
    <name type="common">Mycobacterium sinense</name>
    <dbReference type="NCBI Taxonomy" id="875328"/>
    <lineage>
        <taxon>Bacteria</taxon>
        <taxon>Bacillati</taxon>
        <taxon>Actinomycetota</taxon>
        <taxon>Actinomycetes</taxon>
        <taxon>Mycobacteriales</taxon>
        <taxon>Mycobacteriaceae</taxon>
        <taxon>Mycolicibacter</taxon>
    </lineage>
</organism>
<dbReference type="RefSeq" id="WP_064854905.1">
    <property type="nucleotide sequence ID" value="NZ_LZIM01000072.1"/>
</dbReference>
<protein>
    <recommendedName>
        <fullName evidence="9">DUF92 domain-containing protein</fullName>
    </recommendedName>
</protein>
<feature type="transmembrane region" description="Helical" evidence="6">
    <location>
        <begin position="43"/>
        <end position="59"/>
    </location>
</feature>
<evidence type="ECO:0000256" key="3">
    <source>
        <dbReference type="ARBA" id="ARBA00022692"/>
    </source>
</evidence>
<dbReference type="Proteomes" id="UP000093985">
    <property type="component" value="Unassembled WGS sequence"/>
</dbReference>
<evidence type="ECO:0008006" key="9">
    <source>
        <dbReference type="Google" id="ProtNLM"/>
    </source>
</evidence>
<evidence type="ECO:0000256" key="6">
    <source>
        <dbReference type="SAM" id="Phobius"/>
    </source>
</evidence>
<accession>A0A1A2EQU2</accession>
<dbReference type="GO" id="GO:0016020">
    <property type="term" value="C:membrane"/>
    <property type="evidence" value="ECO:0007669"/>
    <property type="project" value="UniProtKB-SubCell"/>
</dbReference>
<feature type="transmembrane region" description="Helical" evidence="6">
    <location>
        <begin position="65"/>
        <end position="87"/>
    </location>
</feature>
<dbReference type="PANTHER" id="PTHR13353">
    <property type="entry name" value="TRANSMEMBRANE PROTEIN 19"/>
    <property type="match status" value="1"/>
</dbReference>
<reference evidence="8" key="1">
    <citation type="submission" date="2016-06" db="EMBL/GenBank/DDBJ databases">
        <authorList>
            <person name="Sutton G."/>
            <person name="Brinkac L."/>
            <person name="Sanka R."/>
            <person name="Adams M."/>
            <person name="Lau E."/>
            <person name="Mehaffy C."/>
            <person name="Tameris M."/>
            <person name="Hatherill M."/>
            <person name="Hanekom W."/>
            <person name="Mahomed H."/>
            <person name="Mcshane H."/>
        </authorList>
    </citation>
    <scope>NUCLEOTIDE SEQUENCE [LARGE SCALE GENOMIC DNA]</scope>
    <source>
        <strain evidence="8">852014-51077_SCH5608930-a</strain>
    </source>
</reference>
<comment type="subcellular location">
    <subcellularLocation>
        <location evidence="1">Membrane</location>
        <topology evidence="1">Multi-pass membrane protein</topology>
    </subcellularLocation>
</comment>
<gene>
    <name evidence="7" type="ORF">A5771_07545</name>
</gene>
<evidence type="ECO:0000256" key="5">
    <source>
        <dbReference type="ARBA" id="ARBA00023136"/>
    </source>
</evidence>
<feature type="transmembrane region" description="Helical" evidence="6">
    <location>
        <begin position="185"/>
        <end position="204"/>
    </location>
</feature>
<keyword evidence="3 6" id="KW-0812">Transmembrane</keyword>